<keyword evidence="4" id="KW-0393">Immunoglobulin domain</keyword>
<dbReference type="PROSITE" id="PS50835">
    <property type="entry name" value="IG_LIKE"/>
    <property type="match status" value="2"/>
</dbReference>
<dbReference type="SMART" id="SM00408">
    <property type="entry name" value="IGc2"/>
    <property type="match status" value="2"/>
</dbReference>
<evidence type="ECO:0000256" key="2">
    <source>
        <dbReference type="ARBA" id="ARBA00022737"/>
    </source>
</evidence>
<accession>A0A4Z2I4Q8</accession>
<dbReference type="AlphaFoldDB" id="A0A4Z2I4Q8"/>
<dbReference type="InterPro" id="IPR036179">
    <property type="entry name" value="Ig-like_dom_sf"/>
</dbReference>
<dbReference type="FunFam" id="2.60.40.10:FF:000053">
    <property type="entry name" value="Roundabout guidance receptor 1"/>
    <property type="match status" value="1"/>
</dbReference>
<feature type="domain" description="Ig-like" evidence="5">
    <location>
        <begin position="159"/>
        <end position="224"/>
    </location>
</feature>
<evidence type="ECO:0000313" key="6">
    <source>
        <dbReference type="EMBL" id="TNN72987.1"/>
    </source>
</evidence>
<keyword evidence="7" id="KW-1185">Reference proteome</keyword>
<keyword evidence="1" id="KW-0732">Signal</keyword>
<dbReference type="Proteomes" id="UP000314294">
    <property type="component" value="Unassembled WGS sequence"/>
</dbReference>
<dbReference type="Gene3D" id="2.60.40.10">
    <property type="entry name" value="Immunoglobulins"/>
    <property type="match status" value="3"/>
</dbReference>
<dbReference type="SUPFAM" id="SSF48726">
    <property type="entry name" value="Immunoglobulin"/>
    <property type="match status" value="3"/>
</dbReference>
<dbReference type="EMBL" id="SRLO01000130">
    <property type="protein sequence ID" value="TNN72987.1"/>
    <property type="molecule type" value="Genomic_DNA"/>
</dbReference>
<comment type="caution">
    <text evidence="6">The sequence shown here is derived from an EMBL/GenBank/DDBJ whole genome shotgun (WGS) entry which is preliminary data.</text>
</comment>
<reference evidence="6 7" key="1">
    <citation type="submission" date="2019-03" db="EMBL/GenBank/DDBJ databases">
        <title>First draft genome of Liparis tanakae, snailfish: a comprehensive survey of snailfish specific genes.</title>
        <authorList>
            <person name="Kim W."/>
            <person name="Song I."/>
            <person name="Jeong J.-H."/>
            <person name="Kim D."/>
            <person name="Kim S."/>
            <person name="Ryu S."/>
            <person name="Song J.Y."/>
            <person name="Lee S.K."/>
        </authorList>
    </citation>
    <scope>NUCLEOTIDE SEQUENCE [LARGE SCALE GENOMIC DNA]</scope>
    <source>
        <tissue evidence="6">Muscle</tissue>
    </source>
</reference>
<dbReference type="InterPro" id="IPR013098">
    <property type="entry name" value="Ig_I-set"/>
</dbReference>
<organism evidence="6 7">
    <name type="scientific">Liparis tanakae</name>
    <name type="common">Tanaka's snailfish</name>
    <dbReference type="NCBI Taxonomy" id="230148"/>
    <lineage>
        <taxon>Eukaryota</taxon>
        <taxon>Metazoa</taxon>
        <taxon>Chordata</taxon>
        <taxon>Craniata</taxon>
        <taxon>Vertebrata</taxon>
        <taxon>Euteleostomi</taxon>
        <taxon>Actinopterygii</taxon>
        <taxon>Neopterygii</taxon>
        <taxon>Teleostei</taxon>
        <taxon>Neoteleostei</taxon>
        <taxon>Acanthomorphata</taxon>
        <taxon>Eupercaria</taxon>
        <taxon>Perciformes</taxon>
        <taxon>Cottioidei</taxon>
        <taxon>Cottales</taxon>
        <taxon>Liparidae</taxon>
        <taxon>Liparis</taxon>
    </lineage>
</organism>
<gene>
    <name evidence="6" type="primary">Robo2_0</name>
    <name evidence="6" type="ORF">EYF80_016777</name>
</gene>
<dbReference type="PANTHER" id="PTHR12231:SF242">
    <property type="entry name" value="ROUNDABOUT HOMOLOG 2"/>
    <property type="match status" value="1"/>
</dbReference>
<evidence type="ECO:0000256" key="3">
    <source>
        <dbReference type="ARBA" id="ARBA00023157"/>
    </source>
</evidence>
<name>A0A4Z2I4Q8_9TELE</name>
<evidence type="ECO:0000259" key="5">
    <source>
        <dbReference type="PROSITE" id="PS50835"/>
    </source>
</evidence>
<dbReference type="Pfam" id="PF07679">
    <property type="entry name" value="I-set"/>
    <property type="match status" value="1"/>
</dbReference>
<dbReference type="PANTHER" id="PTHR12231">
    <property type="entry name" value="CTX-RELATED TYPE I TRANSMEMBRANE PROTEIN"/>
    <property type="match status" value="1"/>
</dbReference>
<keyword evidence="2" id="KW-0677">Repeat</keyword>
<keyword evidence="3" id="KW-1015">Disulfide bond</keyword>
<dbReference type="SMART" id="SM00409">
    <property type="entry name" value="IG"/>
    <property type="match status" value="1"/>
</dbReference>
<dbReference type="InterPro" id="IPR013783">
    <property type="entry name" value="Ig-like_fold"/>
</dbReference>
<protein>
    <submittedName>
        <fullName evidence="6">Roundabout 2</fullName>
    </submittedName>
</protein>
<dbReference type="InterPro" id="IPR003598">
    <property type="entry name" value="Ig_sub2"/>
</dbReference>
<evidence type="ECO:0000256" key="1">
    <source>
        <dbReference type="ARBA" id="ARBA00022729"/>
    </source>
</evidence>
<evidence type="ECO:0000313" key="7">
    <source>
        <dbReference type="Proteomes" id="UP000314294"/>
    </source>
</evidence>
<dbReference type="Pfam" id="PF13927">
    <property type="entry name" value="Ig_3"/>
    <property type="match status" value="1"/>
</dbReference>
<evidence type="ECO:0000256" key="4">
    <source>
        <dbReference type="ARBA" id="ARBA00023319"/>
    </source>
</evidence>
<feature type="domain" description="Ig-like" evidence="5">
    <location>
        <begin position="63"/>
        <end position="150"/>
    </location>
</feature>
<dbReference type="InterPro" id="IPR007110">
    <property type="entry name" value="Ig-like_dom"/>
</dbReference>
<dbReference type="InterPro" id="IPR003599">
    <property type="entry name" value="Ig_sub"/>
</dbReference>
<dbReference type="OrthoDB" id="428111at2759"/>
<sequence>MRGWAAVLRDDFRQNPTDVVVAAGEPAILECVPPRGHPEPTIYWKKDKVRIDDKDDRITVKRPTFLRRPINQVVLEEETVEFRCQVQGDPQPNVRWRKDDIDVPRGRYEIKYDKDDYVLRVKKASVNDEGAFTCVAENRVGKLEASATLTVRVLTDRPPPIIRQGPSNQTLGVESVALLKCQASGDPIPSISWLKDGISLLGKDARMSLQELGSLQIKNVKVRDVIGPIGVEND</sequence>
<proteinExistence type="predicted"/>
<dbReference type="InterPro" id="IPR051170">
    <property type="entry name" value="Neural/epithelial_adhesion"/>
</dbReference>